<reference evidence="3 4" key="2">
    <citation type="submission" date="2018-11" db="EMBL/GenBank/DDBJ databases">
        <authorList>
            <consortium name="Pathogen Informatics"/>
        </authorList>
    </citation>
    <scope>NUCLEOTIDE SEQUENCE [LARGE SCALE GENOMIC DNA]</scope>
</reference>
<gene>
    <name evidence="3" type="ORF">SBAD_LOCUS1380</name>
</gene>
<dbReference type="PANTHER" id="PTHR24637">
    <property type="entry name" value="COLLAGEN"/>
    <property type="match status" value="1"/>
</dbReference>
<dbReference type="EMBL" id="UZAM01006809">
    <property type="protein sequence ID" value="VDO94173.1"/>
    <property type="molecule type" value="Genomic_DNA"/>
</dbReference>
<name>A0A183ICN6_9BILA</name>
<evidence type="ECO:0000313" key="4">
    <source>
        <dbReference type="Proteomes" id="UP000270296"/>
    </source>
</evidence>
<evidence type="ECO:0000256" key="1">
    <source>
        <dbReference type="ARBA" id="ARBA00022737"/>
    </source>
</evidence>
<dbReference type="AlphaFoldDB" id="A0A183ICN6"/>
<evidence type="ECO:0000313" key="3">
    <source>
        <dbReference type="EMBL" id="VDO94173.1"/>
    </source>
</evidence>
<dbReference type="Proteomes" id="UP000270296">
    <property type="component" value="Unassembled WGS sequence"/>
</dbReference>
<dbReference type="Pfam" id="PF01391">
    <property type="entry name" value="Collagen"/>
    <property type="match status" value="1"/>
</dbReference>
<dbReference type="InterPro" id="IPR008160">
    <property type="entry name" value="Collagen"/>
</dbReference>
<dbReference type="PANTHER" id="PTHR24637:SF421">
    <property type="entry name" value="CUTICLE COLLAGEN DPY-2"/>
    <property type="match status" value="1"/>
</dbReference>
<reference evidence="5" key="1">
    <citation type="submission" date="2016-06" db="UniProtKB">
        <authorList>
            <consortium name="WormBaseParasite"/>
        </authorList>
    </citation>
    <scope>IDENTIFICATION</scope>
</reference>
<evidence type="ECO:0000256" key="2">
    <source>
        <dbReference type="SAM" id="MobiDB-lite"/>
    </source>
</evidence>
<accession>A0A183ICN6</accession>
<organism evidence="5">
    <name type="scientific">Soboliphyme baturini</name>
    <dbReference type="NCBI Taxonomy" id="241478"/>
    <lineage>
        <taxon>Eukaryota</taxon>
        <taxon>Metazoa</taxon>
        <taxon>Ecdysozoa</taxon>
        <taxon>Nematoda</taxon>
        <taxon>Enoplea</taxon>
        <taxon>Dorylaimia</taxon>
        <taxon>Dioctophymatida</taxon>
        <taxon>Dioctophymatoidea</taxon>
        <taxon>Soboliphymatidae</taxon>
        <taxon>Soboliphyme</taxon>
    </lineage>
</organism>
<proteinExistence type="predicted"/>
<protein>
    <submittedName>
        <fullName evidence="5">Col_cuticle_N domain-containing protein</fullName>
    </submittedName>
</protein>
<evidence type="ECO:0000313" key="5">
    <source>
        <dbReference type="WBParaSite" id="SBAD_0000143901-mRNA-1"/>
    </source>
</evidence>
<dbReference type="OrthoDB" id="5877731at2759"/>
<feature type="region of interest" description="Disordered" evidence="2">
    <location>
        <begin position="110"/>
        <end position="271"/>
    </location>
</feature>
<keyword evidence="4" id="KW-1185">Reference proteome</keyword>
<feature type="compositionally biased region" description="Pro residues" evidence="2">
    <location>
        <begin position="116"/>
        <end position="125"/>
    </location>
</feature>
<keyword evidence="1" id="KW-0677">Repeat</keyword>
<sequence length="349" mass="36104">MATSANVAATGTAVLSVGTLVMCAMFVPCLIQKMQTVRQEIMTYMDEFNVGIAQYCWLLYRTPVISDDVWREIEIREKLFSNVRKVRQVKINGVNCSKQRSTVLENHNCEVDNECPPGPPGPPGAPGTDGLPGEDGRDGNDDVYPINNNFQGMKGPRGRPGKPGAKGLRGKPGQKGQSGLPGKAGKSGPMGPPGQSGTLGQKGPRGDKGPRGPTGPPGEAGFSGVSGAPGVEGPRGPQGPKGRRGEPGRAGADGMTGPEGEPGKDAGYCPCPAKSSPMISPPAPPPVTALPPPPPMIGPYKNISDEGFCAGGETAGLESKCCGTCAAVASQETEEEFEMSFADIEAMIF</sequence>
<dbReference type="WBParaSite" id="SBAD_0000143901-mRNA-1">
    <property type="protein sequence ID" value="SBAD_0000143901-mRNA-1"/>
    <property type="gene ID" value="SBAD_0000143901"/>
</dbReference>